<feature type="transmembrane region" description="Helical" evidence="1">
    <location>
        <begin position="194"/>
        <end position="213"/>
    </location>
</feature>
<proteinExistence type="predicted"/>
<feature type="transmembrane region" description="Helical" evidence="1">
    <location>
        <begin position="300"/>
        <end position="319"/>
    </location>
</feature>
<organism evidence="2 3">
    <name type="scientific">Enterocloster alcoholdehydrogenati</name>
    <dbReference type="NCBI Taxonomy" id="2547410"/>
    <lineage>
        <taxon>Bacteria</taxon>
        <taxon>Bacillati</taxon>
        <taxon>Bacillota</taxon>
        <taxon>Clostridia</taxon>
        <taxon>Lachnospirales</taxon>
        <taxon>Lachnospiraceae</taxon>
        <taxon>Enterocloster</taxon>
    </lineage>
</organism>
<gene>
    <name evidence="2" type="primary">spoIIIAE</name>
    <name evidence="2" type="ORF">F130042H8_30710</name>
</gene>
<dbReference type="RefSeq" id="WP_390470683.1">
    <property type="nucleotide sequence ID" value="NZ_BAABXL010000001.1"/>
</dbReference>
<keyword evidence="3" id="KW-1185">Reference proteome</keyword>
<reference evidence="2 3" key="1">
    <citation type="submission" date="2024-04" db="EMBL/GenBank/DDBJ databases">
        <title>Defined microbial consortia suppress multidrug-resistant proinflammatory Enterobacteriaceae via ecological control.</title>
        <authorList>
            <person name="Furuichi M."/>
            <person name="Kawaguchi T."/>
            <person name="Pust M."/>
            <person name="Yasuma K."/>
            <person name="Plichta D."/>
            <person name="Hasegawa N."/>
            <person name="Ohya T."/>
            <person name="Bhattarai S."/>
            <person name="Sasajima S."/>
            <person name="Aoto Y."/>
            <person name="Tuganbaev T."/>
            <person name="Yaginuma M."/>
            <person name="Ueda M."/>
            <person name="Okahashi N."/>
            <person name="Amafuji K."/>
            <person name="Kiridooshi Y."/>
            <person name="Sugita K."/>
            <person name="Strazar M."/>
            <person name="Skelly A."/>
            <person name="Suda W."/>
            <person name="Hattori M."/>
            <person name="Nakamoto N."/>
            <person name="Caballero S."/>
            <person name="Norman J."/>
            <person name="Olle B."/>
            <person name="Tanoue T."/>
            <person name="Arita M."/>
            <person name="Bucci V."/>
            <person name="Atarashi K."/>
            <person name="Xavier R."/>
            <person name="Honda K."/>
        </authorList>
    </citation>
    <scope>NUCLEOTIDE SEQUENCE [LARGE SCALE GENOMIC DNA]</scope>
    <source>
        <strain evidence="3">f13</strain>
    </source>
</reference>
<evidence type="ECO:0000313" key="2">
    <source>
        <dbReference type="EMBL" id="GAA6270011.1"/>
    </source>
</evidence>
<accession>A0ABQ0B178</accession>
<keyword evidence="1" id="KW-0472">Membrane</keyword>
<sequence>MKERKYAFLAKLVIFAAGLWIGFAGGTYSAWAAEAGQMISGKNTRGQENTDPEQAALDIGITQELDRIQEYLDQASGNPGDGGWGISFWDLMKAFAVGNLETVFQTVKEGLRSILFSQVTEGAGLLAQVAAIGLMGALFSGTASVFKEGQISDTGFYVTYLLLFVCLAGSFLASLSITAGVLDRILEFMRVLMPAYFMAVSFSGGSISALCMYEAMMAAVTGVQWLCRNLFLSGVKVYVLLTLGSHVMKEPLLSKLTSLTEQIIEWGIKTMFGLVLGLHVLEAMVLPYGDSAARSGLLKLAEMIPGLGAGAGAAARLVLGSGVLIKNTMGAAAVTVLFFISLVPVVKLLVLMFLYQAAGAIMQPVCDKRMVELVLGVARGHRLLLKLALYSLLLFVIAIAITCGAANVAYLAA</sequence>
<evidence type="ECO:0000313" key="3">
    <source>
        <dbReference type="Proteomes" id="UP001600894"/>
    </source>
</evidence>
<evidence type="ECO:0000256" key="1">
    <source>
        <dbReference type="SAM" id="Phobius"/>
    </source>
</evidence>
<feature type="transmembrane region" description="Helical" evidence="1">
    <location>
        <begin position="331"/>
        <end position="355"/>
    </location>
</feature>
<keyword evidence="1" id="KW-0812">Transmembrane</keyword>
<dbReference type="Proteomes" id="UP001600894">
    <property type="component" value="Unassembled WGS sequence"/>
</dbReference>
<feature type="transmembrane region" description="Helical" evidence="1">
    <location>
        <begin position="158"/>
        <end position="182"/>
    </location>
</feature>
<protein>
    <submittedName>
        <fullName evidence="2">Stage III sporulation protein AE</fullName>
    </submittedName>
</protein>
<keyword evidence="1" id="KW-1133">Transmembrane helix</keyword>
<dbReference type="InterPro" id="IPR014194">
    <property type="entry name" value="Spore_III_AE"/>
</dbReference>
<feature type="transmembrane region" description="Helical" evidence="1">
    <location>
        <begin position="125"/>
        <end position="146"/>
    </location>
</feature>
<feature type="transmembrane region" description="Helical" evidence="1">
    <location>
        <begin position="225"/>
        <end position="246"/>
    </location>
</feature>
<dbReference type="EMBL" id="BAABXL010000001">
    <property type="protein sequence ID" value="GAA6270011.1"/>
    <property type="molecule type" value="Genomic_DNA"/>
</dbReference>
<feature type="transmembrane region" description="Helical" evidence="1">
    <location>
        <begin position="387"/>
        <end position="412"/>
    </location>
</feature>
<comment type="caution">
    <text evidence="2">The sequence shown here is derived from an EMBL/GenBank/DDBJ whole genome shotgun (WGS) entry which is preliminary data.</text>
</comment>
<name>A0ABQ0B178_9FIRM</name>
<dbReference type="Pfam" id="PF09546">
    <property type="entry name" value="Spore_III_AE"/>
    <property type="match status" value="1"/>
</dbReference>